<evidence type="ECO:0000313" key="1">
    <source>
        <dbReference type="WBParaSite" id="GPUH_0000404101-mRNA-1"/>
    </source>
</evidence>
<protein>
    <submittedName>
        <fullName evidence="1">LAM_G_DOMAIN domain-containing protein</fullName>
    </submittedName>
</protein>
<accession>A0A183D5P3</accession>
<sequence length="148" mass="16581">LELYTSDSQVAALTPAKSILLTDCLAIRIVYFRNTISSKFSLNSFRGPFEIIGYGIPIATYLCAFVPSQKGTFANSGKGSNLFLIALNNFFFDAAGDNRIIQIQQKNAPVLLIAVEDVEDWHYVLCKVAFPDQVYFFITHVIHLVHRC</sequence>
<dbReference type="WBParaSite" id="GPUH_0000404101-mRNA-1">
    <property type="protein sequence ID" value="GPUH_0000404101-mRNA-1"/>
    <property type="gene ID" value="GPUH_0000404101"/>
</dbReference>
<dbReference type="AlphaFoldDB" id="A0A183D5P3"/>
<proteinExistence type="predicted"/>
<name>A0A183D5P3_9BILA</name>
<organism evidence="1">
    <name type="scientific">Gongylonema pulchrum</name>
    <dbReference type="NCBI Taxonomy" id="637853"/>
    <lineage>
        <taxon>Eukaryota</taxon>
        <taxon>Metazoa</taxon>
        <taxon>Ecdysozoa</taxon>
        <taxon>Nematoda</taxon>
        <taxon>Chromadorea</taxon>
        <taxon>Rhabditida</taxon>
        <taxon>Spirurina</taxon>
        <taxon>Spiruromorpha</taxon>
        <taxon>Spiruroidea</taxon>
        <taxon>Gongylonematidae</taxon>
        <taxon>Gongylonema</taxon>
    </lineage>
</organism>
<reference evidence="1" key="1">
    <citation type="submission" date="2016-06" db="UniProtKB">
        <authorList>
            <consortium name="WormBaseParasite"/>
        </authorList>
    </citation>
    <scope>IDENTIFICATION</scope>
</reference>